<evidence type="ECO:0000313" key="3">
    <source>
        <dbReference type="EMBL" id="RFN52800.1"/>
    </source>
</evidence>
<evidence type="ECO:0000313" key="4">
    <source>
        <dbReference type="Proteomes" id="UP000265631"/>
    </source>
</evidence>
<accession>A0A395MYM1</accession>
<feature type="compositionally biased region" description="Polar residues" evidence="1">
    <location>
        <begin position="181"/>
        <end position="191"/>
    </location>
</feature>
<keyword evidence="4" id="KW-1185">Reference proteome</keyword>
<keyword evidence="2" id="KW-0732">Signal</keyword>
<organism evidence="3 4">
    <name type="scientific">Fusarium flagelliforme</name>
    <dbReference type="NCBI Taxonomy" id="2675880"/>
    <lineage>
        <taxon>Eukaryota</taxon>
        <taxon>Fungi</taxon>
        <taxon>Dikarya</taxon>
        <taxon>Ascomycota</taxon>
        <taxon>Pezizomycotina</taxon>
        <taxon>Sordariomycetes</taxon>
        <taxon>Hypocreomycetidae</taxon>
        <taxon>Hypocreales</taxon>
        <taxon>Nectriaceae</taxon>
        <taxon>Fusarium</taxon>
        <taxon>Fusarium incarnatum-equiseti species complex</taxon>
    </lineage>
</organism>
<feature type="region of interest" description="Disordered" evidence="1">
    <location>
        <begin position="134"/>
        <end position="191"/>
    </location>
</feature>
<proteinExistence type="predicted"/>
<sequence length="278" mass="26834">MSVYKLKTLASILAFCAPLIAATGGQGESVQSAHTDAPYTHQYGAGMSDGSIVHSLTVCSVVHETKCIDTTSVAGETVQPSAASAVSSVLASGQPSVPAGGEQTTYHGEGVSASTEGAPAATVPLVSTTIVPSAPGAPGASGTNYAPPAGETASAASGAQGSMPPVAPSGAVPSDGGVVQPQPSLISTTDVAGNPTVLTTLYSEPSAAASDTATAVVTDSETVYDTTAVSGTATGTDSEETGDIDATGTPSVTASAASKKLSPGAILGFAAVVFAVVF</sequence>
<feature type="region of interest" description="Disordered" evidence="1">
    <location>
        <begin position="92"/>
        <end position="117"/>
    </location>
</feature>
<feature type="chain" id="PRO_5017393022" evidence="2">
    <location>
        <begin position="28"/>
        <end position="278"/>
    </location>
</feature>
<reference evidence="3 4" key="1">
    <citation type="journal article" date="2018" name="PLoS Pathog.">
        <title>Evolution of structural diversity of trichothecenes, a family of toxins produced by plant pathogenic and entomopathogenic fungi.</title>
        <authorList>
            <person name="Proctor R.H."/>
            <person name="McCormick S.P."/>
            <person name="Kim H.S."/>
            <person name="Cardoza R.E."/>
            <person name="Stanley A.M."/>
            <person name="Lindo L."/>
            <person name="Kelly A."/>
            <person name="Brown D.W."/>
            <person name="Lee T."/>
            <person name="Vaughan M.M."/>
            <person name="Alexander N.J."/>
            <person name="Busman M."/>
            <person name="Gutierrez S."/>
        </authorList>
    </citation>
    <scope>NUCLEOTIDE SEQUENCE [LARGE SCALE GENOMIC DNA]</scope>
    <source>
        <strain evidence="3 4">NRRL 13405</strain>
    </source>
</reference>
<dbReference type="AlphaFoldDB" id="A0A395MYM1"/>
<protein>
    <submittedName>
        <fullName evidence="3">Uncharacterized protein</fullName>
    </submittedName>
</protein>
<evidence type="ECO:0000256" key="1">
    <source>
        <dbReference type="SAM" id="MobiDB-lite"/>
    </source>
</evidence>
<name>A0A395MYM1_9HYPO</name>
<evidence type="ECO:0000256" key="2">
    <source>
        <dbReference type="SAM" id="SignalP"/>
    </source>
</evidence>
<feature type="region of interest" description="Disordered" evidence="1">
    <location>
        <begin position="228"/>
        <end position="249"/>
    </location>
</feature>
<comment type="caution">
    <text evidence="3">The sequence shown here is derived from an EMBL/GenBank/DDBJ whole genome shotgun (WGS) entry which is preliminary data.</text>
</comment>
<dbReference type="EMBL" id="PXXK01000059">
    <property type="protein sequence ID" value="RFN52800.1"/>
    <property type="molecule type" value="Genomic_DNA"/>
</dbReference>
<gene>
    <name evidence="3" type="ORF">FIE12Z_2959</name>
</gene>
<feature type="signal peptide" evidence="2">
    <location>
        <begin position="1"/>
        <end position="27"/>
    </location>
</feature>
<dbReference type="Proteomes" id="UP000265631">
    <property type="component" value="Unassembled WGS sequence"/>
</dbReference>